<dbReference type="EMBL" id="JBHRXX010000005">
    <property type="protein sequence ID" value="MFC3684210.1"/>
    <property type="molecule type" value="Genomic_DNA"/>
</dbReference>
<comment type="caution">
    <text evidence="3">The sequence shown here is derived from an EMBL/GenBank/DDBJ whole genome shotgun (WGS) entry which is preliminary data.</text>
</comment>
<evidence type="ECO:0008006" key="5">
    <source>
        <dbReference type="Google" id="ProtNLM"/>
    </source>
</evidence>
<feature type="region of interest" description="Disordered" evidence="1">
    <location>
        <begin position="1"/>
        <end position="23"/>
    </location>
</feature>
<gene>
    <name evidence="3" type="ORF">ACFOPI_11450</name>
</gene>
<dbReference type="RefSeq" id="WP_382173932.1">
    <property type="nucleotide sequence ID" value="NZ_JBHRXX010000005.1"/>
</dbReference>
<evidence type="ECO:0000313" key="4">
    <source>
        <dbReference type="Proteomes" id="UP001595729"/>
    </source>
</evidence>
<evidence type="ECO:0000313" key="3">
    <source>
        <dbReference type="EMBL" id="MFC3684210.1"/>
    </source>
</evidence>
<keyword evidence="2" id="KW-0812">Transmembrane</keyword>
<keyword evidence="2" id="KW-0472">Membrane</keyword>
<reference evidence="4" key="1">
    <citation type="journal article" date="2019" name="Int. J. Syst. Evol. Microbiol.">
        <title>The Global Catalogue of Microorganisms (GCM) 10K type strain sequencing project: providing services to taxonomists for standard genome sequencing and annotation.</title>
        <authorList>
            <consortium name="The Broad Institute Genomics Platform"/>
            <consortium name="The Broad Institute Genome Sequencing Center for Infectious Disease"/>
            <person name="Wu L."/>
            <person name="Ma J."/>
        </authorList>
    </citation>
    <scope>NUCLEOTIDE SEQUENCE [LARGE SCALE GENOMIC DNA]</scope>
    <source>
        <strain evidence="4">KCTC 42501</strain>
    </source>
</reference>
<feature type="transmembrane region" description="Helical" evidence="2">
    <location>
        <begin position="33"/>
        <end position="54"/>
    </location>
</feature>
<feature type="compositionally biased region" description="Basic and acidic residues" evidence="1">
    <location>
        <begin position="14"/>
        <end position="23"/>
    </location>
</feature>
<evidence type="ECO:0000256" key="2">
    <source>
        <dbReference type="SAM" id="Phobius"/>
    </source>
</evidence>
<accession>A0ABV7W360</accession>
<dbReference type="Gene3D" id="1.10.530.10">
    <property type="match status" value="1"/>
</dbReference>
<protein>
    <recommendedName>
        <fullName evidence="5">Lysozyme</fullName>
    </recommendedName>
</protein>
<feature type="region of interest" description="Disordered" evidence="1">
    <location>
        <begin position="229"/>
        <end position="252"/>
    </location>
</feature>
<organism evidence="3 4">
    <name type="scientific">Hydrogenophaga luteola</name>
    <dbReference type="NCBI Taxonomy" id="1591122"/>
    <lineage>
        <taxon>Bacteria</taxon>
        <taxon>Pseudomonadati</taxon>
        <taxon>Pseudomonadota</taxon>
        <taxon>Betaproteobacteria</taxon>
        <taxon>Burkholderiales</taxon>
        <taxon>Comamonadaceae</taxon>
        <taxon>Hydrogenophaga</taxon>
    </lineage>
</organism>
<keyword evidence="2" id="KW-1133">Transmembrane helix</keyword>
<proteinExistence type="predicted"/>
<sequence>MPIVSAPSAPTDPMSHDLNPRPSHQRDFWGSPWRARLGLTALAVAFMLLMLWLWRPWLLLPGTQPLVMTGGDPYLRALMRTISASESNVMRPYNVLYGGDYVGSLERHPNRCESIGQGPNRGNCSTAAGRYQLLYSTWLELAARYHPERTDDALDATGLSFAPVYQDVVVHAWLQEGRWGNVSAQLRQGRIQPVLRRLSGTWTSLGYGIENNSMSRELPRVYRQMLEDELANAEEPAESTKTKSRPASAGRP</sequence>
<evidence type="ECO:0000256" key="1">
    <source>
        <dbReference type="SAM" id="MobiDB-lite"/>
    </source>
</evidence>
<dbReference type="InterPro" id="IPR023346">
    <property type="entry name" value="Lysozyme-like_dom_sf"/>
</dbReference>
<keyword evidence="4" id="KW-1185">Reference proteome</keyword>
<dbReference type="SUPFAM" id="SSF53955">
    <property type="entry name" value="Lysozyme-like"/>
    <property type="match status" value="1"/>
</dbReference>
<dbReference type="Proteomes" id="UP001595729">
    <property type="component" value="Unassembled WGS sequence"/>
</dbReference>
<name>A0ABV7W360_9BURK</name>